<dbReference type="EMBL" id="BMJM01000008">
    <property type="protein sequence ID" value="GGE16074.1"/>
    <property type="molecule type" value="Genomic_DNA"/>
</dbReference>
<keyword evidence="1" id="KW-1133">Transmembrane helix</keyword>
<feature type="transmembrane region" description="Helical" evidence="1">
    <location>
        <begin position="81"/>
        <end position="103"/>
    </location>
</feature>
<organism evidence="2 3">
    <name type="scientific">Sandarakinorhabdus glacialis</name>
    <dbReference type="NCBI Taxonomy" id="1614636"/>
    <lineage>
        <taxon>Bacteria</taxon>
        <taxon>Pseudomonadati</taxon>
        <taxon>Pseudomonadota</taxon>
        <taxon>Alphaproteobacteria</taxon>
        <taxon>Sphingomonadales</taxon>
        <taxon>Sphingosinicellaceae</taxon>
        <taxon>Sandarakinorhabdus</taxon>
    </lineage>
</organism>
<protein>
    <submittedName>
        <fullName evidence="2">Membrane protein</fullName>
    </submittedName>
</protein>
<dbReference type="InterPro" id="IPR009325">
    <property type="entry name" value="DUF983"/>
</dbReference>
<keyword evidence="1" id="KW-0812">Transmembrane</keyword>
<evidence type="ECO:0000256" key="1">
    <source>
        <dbReference type="SAM" id="Phobius"/>
    </source>
</evidence>
<sequence>MASTPPGPAPVANALRGRCPRCAQGKLFRTFIVFRPKCSACDLDYRAFNVGDGAATFLILIVGAIVTGLAMWLELTRSPAWYVHVALWVPLTIVLTVILMRVAKALLIALEYRHEARLGHL</sequence>
<gene>
    <name evidence="2" type="ORF">GCM10011529_23110</name>
</gene>
<proteinExistence type="predicted"/>
<dbReference type="Pfam" id="PF06170">
    <property type="entry name" value="DUF983"/>
    <property type="match status" value="1"/>
</dbReference>
<reference evidence="2" key="1">
    <citation type="journal article" date="2014" name="Int. J. Syst. Evol. Microbiol.">
        <title>Complete genome sequence of Corynebacterium casei LMG S-19264T (=DSM 44701T), isolated from a smear-ripened cheese.</title>
        <authorList>
            <consortium name="US DOE Joint Genome Institute (JGI-PGF)"/>
            <person name="Walter F."/>
            <person name="Albersmeier A."/>
            <person name="Kalinowski J."/>
            <person name="Ruckert C."/>
        </authorList>
    </citation>
    <scope>NUCLEOTIDE SEQUENCE</scope>
    <source>
        <strain evidence="2">CGMCC 1.15519</strain>
    </source>
</reference>
<dbReference type="RefSeq" id="WP_243450727.1">
    <property type="nucleotide sequence ID" value="NZ_BMJM01000008.1"/>
</dbReference>
<reference evidence="2" key="2">
    <citation type="submission" date="2020-09" db="EMBL/GenBank/DDBJ databases">
        <authorList>
            <person name="Sun Q."/>
            <person name="Zhou Y."/>
        </authorList>
    </citation>
    <scope>NUCLEOTIDE SEQUENCE</scope>
    <source>
        <strain evidence="2">CGMCC 1.15519</strain>
    </source>
</reference>
<evidence type="ECO:0000313" key="2">
    <source>
        <dbReference type="EMBL" id="GGE16074.1"/>
    </source>
</evidence>
<name>A0A916ZVK6_9SPHN</name>
<accession>A0A916ZVK6</accession>
<feature type="transmembrane region" description="Helical" evidence="1">
    <location>
        <begin position="54"/>
        <end position="75"/>
    </location>
</feature>
<dbReference type="AlphaFoldDB" id="A0A916ZVK6"/>
<evidence type="ECO:0000313" key="3">
    <source>
        <dbReference type="Proteomes" id="UP000635071"/>
    </source>
</evidence>
<comment type="caution">
    <text evidence="2">The sequence shown here is derived from an EMBL/GenBank/DDBJ whole genome shotgun (WGS) entry which is preliminary data.</text>
</comment>
<keyword evidence="3" id="KW-1185">Reference proteome</keyword>
<keyword evidence="1" id="KW-0472">Membrane</keyword>
<dbReference type="Proteomes" id="UP000635071">
    <property type="component" value="Unassembled WGS sequence"/>
</dbReference>